<dbReference type="Pfam" id="PF02537">
    <property type="entry name" value="CRCB"/>
    <property type="match status" value="1"/>
</dbReference>
<feature type="transmembrane region" description="Helical" evidence="13">
    <location>
        <begin position="37"/>
        <end position="55"/>
    </location>
</feature>
<dbReference type="HAMAP" id="MF_00454">
    <property type="entry name" value="FluC"/>
    <property type="match status" value="1"/>
</dbReference>
<evidence type="ECO:0000256" key="8">
    <source>
        <dbReference type="ARBA" id="ARBA00023136"/>
    </source>
</evidence>
<evidence type="ECO:0000256" key="1">
    <source>
        <dbReference type="ARBA" id="ARBA00004651"/>
    </source>
</evidence>
<feature type="binding site" evidence="13">
    <location>
        <position position="75"/>
    </location>
    <ligand>
        <name>Na(+)</name>
        <dbReference type="ChEBI" id="CHEBI:29101"/>
        <note>structural</note>
    </ligand>
</feature>
<proteinExistence type="inferred from homology"/>
<feature type="binding site" evidence="13">
    <location>
        <position position="78"/>
    </location>
    <ligand>
        <name>Na(+)</name>
        <dbReference type="ChEBI" id="CHEBI:29101"/>
        <note>structural</note>
    </ligand>
</feature>
<keyword evidence="9 13" id="KW-0407">Ion channel</keyword>
<dbReference type="EMBL" id="JBHSWH010000001">
    <property type="protein sequence ID" value="MFC6706334.1"/>
    <property type="molecule type" value="Genomic_DNA"/>
</dbReference>
<evidence type="ECO:0000256" key="4">
    <source>
        <dbReference type="ARBA" id="ARBA00022692"/>
    </source>
</evidence>
<keyword evidence="6 13" id="KW-1133">Transmembrane helix</keyword>
<evidence type="ECO:0000256" key="6">
    <source>
        <dbReference type="ARBA" id="ARBA00022989"/>
    </source>
</evidence>
<comment type="subcellular location">
    <subcellularLocation>
        <location evidence="1 13">Cell membrane</location>
        <topology evidence="1 13">Multi-pass membrane protein</topology>
    </subcellularLocation>
</comment>
<keyword evidence="2 13" id="KW-0813">Transport</keyword>
<reference evidence="15" key="1">
    <citation type="journal article" date="2019" name="Int. J. Syst. Evol. Microbiol.">
        <title>The Global Catalogue of Microorganisms (GCM) 10K type strain sequencing project: providing services to taxonomists for standard genome sequencing and annotation.</title>
        <authorList>
            <consortium name="The Broad Institute Genomics Platform"/>
            <consortium name="The Broad Institute Genome Sequencing Center for Infectious Disease"/>
            <person name="Wu L."/>
            <person name="Ma J."/>
        </authorList>
    </citation>
    <scope>NUCLEOTIDE SEQUENCE [LARGE SCALE GENOMIC DNA]</scope>
    <source>
        <strain evidence="15">CCUG 58127</strain>
    </source>
</reference>
<keyword evidence="7 13" id="KW-0406">Ion transport</keyword>
<evidence type="ECO:0000256" key="7">
    <source>
        <dbReference type="ARBA" id="ARBA00023065"/>
    </source>
</evidence>
<evidence type="ECO:0000256" key="2">
    <source>
        <dbReference type="ARBA" id="ARBA00022448"/>
    </source>
</evidence>
<dbReference type="RefSeq" id="WP_382402291.1">
    <property type="nucleotide sequence ID" value="NZ_JBHSWH010000001.1"/>
</dbReference>
<comment type="similarity">
    <text evidence="10 13">Belongs to the fluoride channel Fluc/FEX (TC 1.A.43) family.</text>
</comment>
<name>A0ABW2AID7_9MICO</name>
<dbReference type="InterPro" id="IPR003691">
    <property type="entry name" value="FluC"/>
</dbReference>
<evidence type="ECO:0000256" key="11">
    <source>
        <dbReference type="ARBA" id="ARBA00035585"/>
    </source>
</evidence>
<comment type="caution">
    <text evidence="13">Lacks conserved residue(s) required for the propagation of feature annotation.</text>
</comment>
<evidence type="ECO:0000256" key="13">
    <source>
        <dbReference type="HAMAP-Rule" id="MF_00454"/>
    </source>
</evidence>
<evidence type="ECO:0000313" key="15">
    <source>
        <dbReference type="Proteomes" id="UP001596298"/>
    </source>
</evidence>
<evidence type="ECO:0000256" key="10">
    <source>
        <dbReference type="ARBA" id="ARBA00035120"/>
    </source>
</evidence>
<comment type="function">
    <text evidence="12 13">Fluoride-specific ion channel. Important for reducing fluoride concentration in the cell, thus reducing its toxicity.</text>
</comment>
<evidence type="ECO:0000313" key="14">
    <source>
        <dbReference type="EMBL" id="MFC6706334.1"/>
    </source>
</evidence>
<evidence type="ECO:0000256" key="12">
    <source>
        <dbReference type="ARBA" id="ARBA00049940"/>
    </source>
</evidence>
<keyword evidence="5 13" id="KW-0479">Metal-binding</keyword>
<gene>
    <name evidence="13" type="primary">fluC</name>
    <name evidence="13" type="synonym">crcB</name>
    <name evidence="14" type="ORF">ACFQDH_13980</name>
</gene>
<dbReference type="PANTHER" id="PTHR28259">
    <property type="entry name" value="FLUORIDE EXPORT PROTEIN 1-RELATED"/>
    <property type="match status" value="1"/>
</dbReference>
<keyword evidence="15" id="KW-1185">Reference proteome</keyword>
<comment type="activity regulation">
    <text evidence="13">Na(+) is not transported, but it plays an essential structural role and its presence is essential for fluoride channel function.</text>
</comment>
<organism evidence="14 15">
    <name type="scientific">Flexivirga alba</name>
    <dbReference type="NCBI Taxonomy" id="702742"/>
    <lineage>
        <taxon>Bacteria</taxon>
        <taxon>Bacillati</taxon>
        <taxon>Actinomycetota</taxon>
        <taxon>Actinomycetes</taxon>
        <taxon>Micrococcales</taxon>
        <taxon>Dermacoccaceae</taxon>
        <taxon>Flexivirga</taxon>
    </lineage>
</organism>
<keyword evidence="13" id="KW-0915">Sodium</keyword>
<comment type="caution">
    <text evidence="14">The sequence shown here is derived from an EMBL/GenBank/DDBJ whole genome shotgun (WGS) entry which is preliminary data.</text>
</comment>
<keyword evidence="8 13" id="KW-0472">Membrane</keyword>
<accession>A0ABW2AID7</accession>
<dbReference type="PANTHER" id="PTHR28259:SF16">
    <property type="entry name" value="FLUORIDE-SPECIFIC ION CHANNEL FLUC 2"/>
    <property type="match status" value="1"/>
</dbReference>
<keyword evidence="3 13" id="KW-1003">Cell membrane</keyword>
<comment type="catalytic activity">
    <reaction evidence="11">
        <text>fluoride(in) = fluoride(out)</text>
        <dbReference type="Rhea" id="RHEA:76159"/>
        <dbReference type="ChEBI" id="CHEBI:17051"/>
    </reaction>
    <physiologicalReaction direction="left-to-right" evidence="11">
        <dbReference type="Rhea" id="RHEA:76160"/>
    </physiologicalReaction>
</comment>
<evidence type="ECO:0000256" key="5">
    <source>
        <dbReference type="ARBA" id="ARBA00022723"/>
    </source>
</evidence>
<evidence type="ECO:0000256" key="3">
    <source>
        <dbReference type="ARBA" id="ARBA00022475"/>
    </source>
</evidence>
<protein>
    <recommendedName>
        <fullName evidence="13">Fluoride-specific ion channel FluC</fullName>
    </recommendedName>
</protein>
<sequence length="125" mass="12631">MTTLLIALCGGAGAVSRFALDAEVRHRVRGSFPVGTFVINVLGSFLLGVLTGAATHHAGWLSPTAKAGLGTGFCGGFTTFSTASVETTRLWLTTGKTEGGRYAVATVAISLLAAFLGLALGTALS</sequence>
<dbReference type="Proteomes" id="UP001596298">
    <property type="component" value="Unassembled WGS sequence"/>
</dbReference>
<keyword evidence="4 13" id="KW-0812">Transmembrane</keyword>
<evidence type="ECO:0000256" key="9">
    <source>
        <dbReference type="ARBA" id="ARBA00023303"/>
    </source>
</evidence>
<feature type="transmembrane region" description="Helical" evidence="13">
    <location>
        <begin position="103"/>
        <end position="124"/>
    </location>
</feature>